<comment type="cofactor">
    <cofactor evidence="1">
        <name>Mg(2+)</name>
        <dbReference type="ChEBI" id="CHEBI:18420"/>
    </cofactor>
</comment>
<feature type="domain" description="DAGKc" evidence="9">
    <location>
        <begin position="2"/>
        <end position="132"/>
    </location>
</feature>
<dbReference type="RefSeq" id="WP_188835096.1">
    <property type="nucleotide sequence ID" value="NZ_BMHI01000001.1"/>
</dbReference>
<evidence type="ECO:0000256" key="2">
    <source>
        <dbReference type="ARBA" id="ARBA00005983"/>
    </source>
</evidence>
<dbReference type="Pfam" id="PF00781">
    <property type="entry name" value="DAGK_cat"/>
    <property type="match status" value="1"/>
</dbReference>
<reference evidence="10" key="2">
    <citation type="submission" date="2020-09" db="EMBL/GenBank/DDBJ databases">
        <authorList>
            <person name="Sun Q."/>
            <person name="Zhou Y."/>
        </authorList>
    </citation>
    <scope>NUCLEOTIDE SEQUENCE</scope>
    <source>
        <strain evidence="10">CGMCC 1.15085</strain>
    </source>
</reference>
<evidence type="ECO:0000313" key="10">
    <source>
        <dbReference type="EMBL" id="GGB15696.1"/>
    </source>
</evidence>
<comment type="caution">
    <text evidence="10">The sequence shown here is derived from an EMBL/GenBank/DDBJ whole genome shotgun (WGS) entry which is preliminary data.</text>
</comment>
<evidence type="ECO:0000256" key="6">
    <source>
        <dbReference type="ARBA" id="ARBA00022840"/>
    </source>
</evidence>
<reference evidence="10" key="1">
    <citation type="journal article" date="2014" name="Int. J. Syst. Evol. Microbiol.">
        <title>Complete genome sequence of Corynebacterium casei LMG S-19264T (=DSM 44701T), isolated from a smear-ripened cheese.</title>
        <authorList>
            <consortium name="US DOE Joint Genome Institute (JGI-PGF)"/>
            <person name="Walter F."/>
            <person name="Albersmeier A."/>
            <person name="Kalinowski J."/>
            <person name="Ruckert C."/>
        </authorList>
    </citation>
    <scope>NUCLEOTIDE SEQUENCE</scope>
    <source>
        <strain evidence="10">CGMCC 1.15085</strain>
    </source>
</reference>
<dbReference type="EMBL" id="BMHI01000001">
    <property type="protein sequence ID" value="GGB15696.1"/>
    <property type="molecule type" value="Genomic_DNA"/>
</dbReference>
<evidence type="ECO:0000256" key="4">
    <source>
        <dbReference type="ARBA" id="ARBA00022741"/>
    </source>
</evidence>
<dbReference type="InterPro" id="IPR050187">
    <property type="entry name" value="Lipid_Phosphate_FormReg"/>
</dbReference>
<dbReference type="InterPro" id="IPR017438">
    <property type="entry name" value="ATP-NAD_kinase_N"/>
</dbReference>
<keyword evidence="6" id="KW-0067">ATP-binding</keyword>
<proteinExistence type="inferred from homology"/>
<dbReference type="InterPro" id="IPR016064">
    <property type="entry name" value="NAD/diacylglycerol_kinase_sf"/>
</dbReference>
<dbReference type="SUPFAM" id="SSF111331">
    <property type="entry name" value="NAD kinase/diacylglycerol kinase-like"/>
    <property type="match status" value="1"/>
</dbReference>
<dbReference type="GO" id="GO:0005524">
    <property type="term" value="F:ATP binding"/>
    <property type="evidence" value="ECO:0007669"/>
    <property type="project" value="UniProtKB-KW"/>
</dbReference>
<evidence type="ECO:0000256" key="1">
    <source>
        <dbReference type="ARBA" id="ARBA00001946"/>
    </source>
</evidence>
<name>A0A916WNU4_9MICO</name>
<organism evidence="10 11">
    <name type="scientific">Flexivirga endophytica</name>
    <dbReference type="NCBI Taxonomy" id="1849103"/>
    <lineage>
        <taxon>Bacteria</taxon>
        <taxon>Bacillati</taxon>
        <taxon>Actinomycetota</taxon>
        <taxon>Actinomycetes</taxon>
        <taxon>Micrococcales</taxon>
        <taxon>Dermacoccaceae</taxon>
        <taxon>Flexivirga</taxon>
    </lineage>
</organism>
<keyword evidence="4" id="KW-0547">Nucleotide-binding</keyword>
<protein>
    <recommendedName>
        <fullName evidence="9">DAGKc domain-containing protein</fullName>
    </recommendedName>
</protein>
<dbReference type="PANTHER" id="PTHR12358:SF106">
    <property type="entry name" value="LIPID KINASE YEGS"/>
    <property type="match status" value="1"/>
</dbReference>
<gene>
    <name evidence="10" type="ORF">GCM10011492_01740</name>
</gene>
<keyword evidence="7" id="KW-0594">Phospholipid biosynthesis</keyword>
<dbReference type="Gene3D" id="2.60.200.40">
    <property type="match status" value="1"/>
</dbReference>
<evidence type="ECO:0000256" key="3">
    <source>
        <dbReference type="ARBA" id="ARBA00022679"/>
    </source>
</evidence>
<dbReference type="GO" id="GO:0005886">
    <property type="term" value="C:plasma membrane"/>
    <property type="evidence" value="ECO:0007669"/>
    <property type="project" value="TreeGrafter"/>
</dbReference>
<keyword evidence="3" id="KW-0808">Transferase</keyword>
<evidence type="ECO:0000256" key="7">
    <source>
        <dbReference type="ARBA" id="ARBA00023209"/>
    </source>
</evidence>
<dbReference type="GO" id="GO:0004143">
    <property type="term" value="F:ATP-dependent diacylglycerol kinase activity"/>
    <property type="evidence" value="ECO:0007669"/>
    <property type="project" value="TreeGrafter"/>
</dbReference>
<evidence type="ECO:0000313" key="11">
    <source>
        <dbReference type="Proteomes" id="UP000636793"/>
    </source>
</evidence>
<dbReference type="PROSITE" id="PS50146">
    <property type="entry name" value="DAGK"/>
    <property type="match status" value="1"/>
</dbReference>
<dbReference type="AlphaFoldDB" id="A0A916WNU4"/>
<evidence type="ECO:0000256" key="5">
    <source>
        <dbReference type="ARBA" id="ARBA00022777"/>
    </source>
</evidence>
<dbReference type="Pfam" id="PF19279">
    <property type="entry name" value="YegS_C"/>
    <property type="match status" value="1"/>
</dbReference>
<dbReference type="InterPro" id="IPR001206">
    <property type="entry name" value="Diacylglycerol_kinase_cat_dom"/>
</dbReference>
<sequence>MSTTSSVPVILNPSARNGAVLERVETLRTAFDANGLSAEVVESTSEAHATELAAGFAADGVPVVVSLGGDGMVRAVAAGLAGTESALGIVAGGRGNDFIGKLGIPKDIAEAAAIIANGQDRTIDVLDLDGRICVGNVSMGLDSAVQHYADSAQRIKGHWVYTYGVARAILQPCRINLVLTIDGERTEFRGYSAGFANSGRYGGGLKLSPEAEVDDGLIDVVLLRDVFLPKLGLELVPFNLGKHNLHPDIGFSHAREVHIDTAEGAERVEIFADGDAVAHTPATLRIRPGVLKVRVPAQGAHRAK</sequence>
<dbReference type="PANTHER" id="PTHR12358">
    <property type="entry name" value="SPHINGOSINE KINASE"/>
    <property type="match status" value="1"/>
</dbReference>
<keyword evidence="8" id="KW-1208">Phospholipid metabolism</keyword>
<dbReference type="InterPro" id="IPR045540">
    <property type="entry name" value="YegS/DAGK_C"/>
</dbReference>
<dbReference type="SMART" id="SM00046">
    <property type="entry name" value="DAGKc"/>
    <property type="match status" value="1"/>
</dbReference>
<keyword evidence="11" id="KW-1185">Reference proteome</keyword>
<keyword evidence="7" id="KW-0444">Lipid biosynthesis</keyword>
<accession>A0A916WNU4</accession>
<dbReference type="Gene3D" id="3.40.50.10330">
    <property type="entry name" value="Probable inorganic polyphosphate/atp-NAD kinase, domain 1"/>
    <property type="match status" value="1"/>
</dbReference>
<dbReference type="GO" id="GO:0008654">
    <property type="term" value="P:phospholipid biosynthetic process"/>
    <property type="evidence" value="ECO:0007669"/>
    <property type="project" value="UniProtKB-KW"/>
</dbReference>
<evidence type="ECO:0000259" key="9">
    <source>
        <dbReference type="PROSITE" id="PS50146"/>
    </source>
</evidence>
<keyword evidence="5" id="KW-0418">Kinase</keyword>
<comment type="similarity">
    <text evidence="2">Belongs to the diacylglycerol/lipid kinase family.</text>
</comment>
<keyword evidence="7" id="KW-0443">Lipid metabolism</keyword>
<evidence type="ECO:0000256" key="8">
    <source>
        <dbReference type="ARBA" id="ARBA00023264"/>
    </source>
</evidence>
<dbReference type="Proteomes" id="UP000636793">
    <property type="component" value="Unassembled WGS sequence"/>
</dbReference>